<dbReference type="EMBL" id="JXOJ01000001">
    <property type="protein sequence ID" value="KLK89322.1"/>
    <property type="molecule type" value="Genomic_DNA"/>
</dbReference>
<keyword evidence="1" id="KW-1133">Transmembrane helix</keyword>
<gene>
    <name evidence="2" type="ORF">SZ63_02565</name>
</gene>
<feature type="transmembrane region" description="Helical" evidence="1">
    <location>
        <begin position="192"/>
        <end position="212"/>
    </location>
</feature>
<dbReference type="Pfam" id="PF04307">
    <property type="entry name" value="YdjM"/>
    <property type="match status" value="1"/>
</dbReference>
<evidence type="ECO:0008006" key="4">
    <source>
        <dbReference type="Google" id="ProtNLM"/>
    </source>
</evidence>
<protein>
    <recommendedName>
        <fullName evidence="4">Metal-dependent hydrolase</fullName>
    </recommendedName>
</protein>
<dbReference type="RefSeq" id="WP_048180526.1">
    <property type="nucleotide sequence ID" value="NZ_JXOJ01000001.1"/>
</dbReference>
<feature type="transmembrane region" description="Helical" evidence="1">
    <location>
        <begin position="218"/>
        <end position="238"/>
    </location>
</feature>
<reference evidence="2 3" key="1">
    <citation type="journal article" date="2015" name="Int. J. Syst. Evol. Microbiol.">
        <title>Methanoculleus sediminis sp. nov., a methanogen from sediments near a submarine mud volcano.</title>
        <authorList>
            <person name="Chen S.C."/>
            <person name="Chen M.F."/>
            <person name="Lai M.C."/>
            <person name="Weng C.Y."/>
            <person name="Wu S.Y."/>
            <person name="Lin S."/>
            <person name="Yang T.F."/>
            <person name="Chen P.C."/>
        </authorList>
    </citation>
    <scope>NUCLEOTIDE SEQUENCE [LARGE SCALE GENOMIC DNA]</scope>
    <source>
        <strain evidence="2 3">S3Fa</strain>
    </source>
</reference>
<keyword evidence="1" id="KW-0472">Membrane</keyword>
<organism evidence="2 3">
    <name type="scientific">Methanoculleus sediminis</name>
    <dbReference type="NCBI Taxonomy" id="1550566"/>
    <lineage>
        <taxon>Archaea</taxon>
        <taxon>Methanobacteriati</taxon>
        <taxon>Methanobacteriota</taxon>
        <taxon>Stenosarchaea group</taxon>
        <taxon>Methanomicrobia</taxon>
        <taxon>Methanomicrobiales</taxon>
        <taxon>Methanomicrobiaceae</taxon>
        <taxon>Methanoculleus</taxon>
    </lineage>
</organism>
<accession>A0A0H1R9R5</accession>
<comment type="caution">
    <text evidence="2">The sequence shown here is derived from an EMBL/GenBank/DDBJ whole genome shotgun (WGS) entry which is preliminary data.</text>
</comment>
<evidence type="ECO:0000313" key="3">
    <source>
        <dbReference type="Proteomes" id="UP000035301"/>
    </source>
</evidence>
<keyword evidence="1" id="KW-0812">Transmembrane</keyword>
<dbReference type="InterPro" id="IPR007404">
    <property type="entry name" value="YdjM-like"/>
</dbReference>
<dbReference type="PATRIC" id="fig|1550566.3.peg.545"/>
<proteinExistence type="predicted"/>
<dbReference type="OrthoDB" id="137427at2157"/>
<sequence length="248" mass="26684">MRGDQHVSLSLATAALLIAPWATAIDAAAIAVLFFGIFVGSLAPDADAVDAAIFNGRVAGAKGKRGQVVNGFAVVLPIFGYTIRYLIYYPLSLVFMLLLRKSYRHRHRGLLHSFPGVGLTTLVLSGYLALILTWLGSSLAFLPAFGCAFFAGCVLHLMEDTCTPAGVAWLYPFSKRRVAGRVRTQGLFEVRPTAFAIVLIVAAAGMFVAPFVTTTPVEGLGCLALAAAPALWLIFMVVSRVRPEQRRR</sequence>
<keyword evidence="3" id="KW-1185">Reference proteome</keyword>
<dbReference type="STRING" id="1550566.SZ63_02565"/>
<feature type="transmembrane region" description="Helical" evidence="1">
    <location>
        <begin position="111"/>
        <end position="135"/>
    </location>
</feature>
<evidence type="ECO:0000313" key="2">
    <source>
        <dbReference type="EMBL" id="KLK89322.1"/>
    </source>
</evidence>
<name>A0A0H1R9R5_9EURY</name>
<dbReference type="Proteomes" id="UP000035301">
    <property type="component" value="Unassembled WGS sequence"/>
</dbReference>
<evidence type="ECO:0000256" key="1">
    <source>
        <dbReference type="SAM" id="Phobius"/>
    </source>
</evidence>
<dbReference type="AlphaFoldDB" id="A0A0H1R9R5"/>
<feature type="transmembrane region" description="Helical" evidence="1">
    <location>
        <begin position="141"/>
        <end position="171"/>
    </location>
</feature>